<feature type="domain" description="Phospholipase/carboxylesterase/thioesterase" evidence="3">
    <location>
        <begin position="18"/>
        <end position="208"/>
    </location>
</feature>
<dbReference type="SUPFAM" id="SSF53474">
    <property type="entry name" value="alpha/beta-Hydrolases"/>
    <property type="match status" value="1"/>
</dbReference>
<dbReference type="PANTHER" id="PTHR10655">
    <property type="entry name" value="LYSOPHOSPHOLIPASE-RELATED"/>
    <property type="match status" value="1"/>
</dbReference>
<protein>
    <submittedName>
        <fullName evidence="4">Dienelactone hydrolase family protein</fullName>
    </submittedName>
</protein>
<keyword evidence="2 4" id="KW-0378">Hydrolase</keyword>
<dbReference type="PANTHER" id="PTHR10655:SF17">
    <property type="entry name" value="LYSOPHOSPHOLIPASE-LIKE PROTEIN 1"/>
    <property type="match status" value="1"/>
</dbReference>
<dbReference type="InterPro" id="IPR003140">
    <property type="entry name" value="PLipase/COase/thioEstase"/>
</dbReference>
<keyword evidence="5" id="KW-1185">Reference proteome</keyword>
<dbReference type="Proteomes" id="UP001316087">
    <property type="component" value="Unassembled WGS sequence"/>
</dbReference>
<name>A0ABS9UBH3_9BACL</name>
<dbReference type="RefSeq" id="WP_241368724.1">
    <property type="nucleotide sequence ID" value="NZ_JAKZFC010000002.1"/>
</dbReference>
<dbReference type="InterPro" id="IPR029058">
    <property type="entry name" value="AB_hydrolase_fold"/>
</dbReference>
<sequence>MNTPFIYLHKAPAVQGIKQPAIFLLHGLGSDEKDLLQLVDSFSSQCHIFSLQGPIKHRPGYAFYTFAEEEGKPERHIFDKVLKGVENFIAEAVKEFDLDEKQLYVVGFNQGAAVAQSLAMIMGNKLRGTAALSGYLPEFAALEYSKKTMDASKIFISHGEYDYDFPIEWAEHAVRFFNDYGTNVSFRTYPVGHGVSSENLRDLIAFLAEDLPTTLN</sequence>
<dbReference type="InterPro" id="IPR050565">
    <property type="entry name" value="LYPA1-2/EST-like"/>
</dbReference>
<comment type="similarity">
    <text evidence="1">Belongs to the AB hydrolase superfamily. AB hydrolase 2 family.</text>
</comment>
<organism evidence="4 5">
    <name type="scientific">Solibacillus palustris</name>
    <dbReference type="NCBI Taxonomy" id="2908203"/>
    <lineage>
        <taxon>Bacteria</taxon>
        <taxon>Bacillati</taxon>
        <taxon>Bacillota</taxon>
        <taxon>Bacilli</taxon>
        <taxon>Bacillales</taxon>
        <taxon>Caryophanaceae</taxon>
        <taxon>Solibacillus</taxon>
    </lineage>
</organism>
<evidence type="ECO:0000313" key="5">
    <source>
        <dbReference type="Proteomes" id="UP001316087"/>
    </source>
</evidence>
<comment type="caution">
    <text evidence="4">The sequence shown here is derived from an EMBL/GenBank/DDBJ whole genome shotgun (WGS) entry which is preliminary data.</text>
</comment>
<evidence type="ECO:0000313" key="4">
    <source>
        <dbReference type="EMBL" id="MCH7321664.1"/>
    </source>
</evidence>
<dbReference type="Pfam" id="PF02230">
    <property type="entry name" value="Abhydrolase_2"/>
    <property type="match status" value="1"/>
</dbReference>
<dbReference type="EMBL" id="JAKZFC010000002">
    <property type="protein sequence ID" value="MCH7321664.1"/>
    <property type="molecule type" value="Genomic_DNA"/>
</dbReference>
<gene>
    <name evidence="4" type="ORF">LZ480_07135</name>
</gene>
<dbReference type="GO" id="GO:0016787">
    <property type="term" value="F:hydrolase activity"/>
    <property type="evidence" value="ECO:0007669"/>
    <property type="project" value="UniProtKB-KW"/>
</dbReference>
<evidence type="ECO:0000256" key="1">
    <source>
        <dbReference type="ARBA" id="ARBA00006499"/>
    </source>
</evidence>
<dbReference type="Gene3D" id="3.40.50.1820">
    <property type="entry name" value="alpha/beta hydrolase"/>
    <property type="match status" value="1"/>
</dbReference>
<evidence type="ECO:0000256" key="2">
    <source>
        <dbReference type="ARBA" id="ARBA00022801"/>
    </source>
</evidence>
<reference evidence="4 5" key="1">
    <citation type="submission" date="2022-03" db="EMBL/GenBank/DDBJ databases">
        <authorList>
            <person name="Jo J.-H."/>
            <person name="Im W.-T."/>
        </authorList>
    </citation>
    <scope>NUCLEOTIDE SEQUENCE [LARGE SCALE GENOMIC DNA]</scope>
    <source>
        <strain evidence="4 5">MA9</strain>
    </source>
</reference>
<proteinExistence type="inferred from homology"/>
<evidence type="ECO:0000259" key="3">
    <source>
        <dbReference type="Pfam" id="PF02230"/>
    </source>
</evidence>
<accession>A0ABS9UBH3</accession>